<evidence type="ECO:0000313" key="2">
    <source>
        <dbReference type="Proteomes" id="UP000638263"/>
    </source>
</evidence>
<dbReference type="AlphaFoldDB" id="A0A917RK11"/>
<accession>A0A917RK11</accession>
<dbReference type="SUPFAM" id="SSF50475">
    <property type="entry name" value="FMN-binding split barrel"/>
    <property type="match status" value="1"/>
</dbReference>
<proteinExistence type="predicted"/>
<dbReference type="InterPro" id="IPR012349">
    <property type="entry name" value="Split_barrel_FMN-bd"/>
</dbReference>
<organism evidence="1 2">
    <name type="scientific">Nocardia jinanensis</name>
    <dbReference type="NCBI Taxonomy" id="382504"/>
    <lineage>
        <taxon>Bacteria</taxon>
        <taxon>Bacillati</taxon>
        <taxon>Actinomycetota</taxon>
        <taxon>Actinomycetes</taxon>
        <taxon>Mycobacteriales</taxon>
        <taxon>Nocardiaceae</taxon>
        <taxon>Nocardia</taxon>
    </lineage>
</organism>
<keyword evidence="2" id="KW-1185">Reference proteome</keyword>
<protein>
    <submittedName>
        <fullName evidence="1">Uncharacterized protein</fullName>
    </submittedName>
</protein>
<dbReference type="Proteomes" id="UP000638263">
    <property type="component" value="Unassembled WGS sequence"/>
</dbReference>
<reference evidence="1" key="2">
    <citation type="submission" date="2020-09" db="EMBL/GenBank/DDBJ databases">
        <authorList>
            <person name="Sun Q."/>
            <person name="Zhou Y."/>
        </authorList>
    </citation>
    <scope>NUCLEOTIDE SEQUENCE</scope>
    <source>
        <strain evidence="1">CGMCC 4.3508</strain>
    </source>
</reference>
<gene>
    <name evidence="1" type="ORF">GCM10011588_26800</name>
</gene>
<dbReference type="Gene3D" id="2.30.110.10">
    <property type="entry name" value="Electron Transport, Fmn-binding Protein, Chain A"/>
    <property type="match status" value="1"/>
</dbReference>
<dbReference type="EMBL" id="BMMH01000004">
    <property type="protein sequence ID" value="GGL10932.1"/>
    <property type="molecule type" value="Genomic_DNA"/>
</dbReference>
<dbReference type="RefSeq" id="WP_058853912.1">
    <property type="nucleotide sequence ID" value="NZ_BMMH01000004.1"/>
</dbReference>
<comment type="caution">
    <text evidence="1">The sequence shown here is derived from an EMBL/GenBank/DDBJ whole genome shotgun (WGS) entry which is preliminary data.</text>
</comment>
<sequence>MPIEYVVVEGTVVDAETPSPHEAREAIAVRYLGPEGGRAFADQMDGDRSVLFTIHPDRWTSQDYSSDF</sequence>
<evidence type="ECO:0000313" key="1">
    <source>
        <dbReference type="EMBL" id="GGL10932.1"/>
    </source>
</evidence>
<name>A0A917RK11_9NOCA</name>
<reference evidence="1" key="1">
    <citation type="journal article" date="2014" name="Int. J. Syst. Evol. Microbiol.">
        <title>Complete genome sequence of Corynebacterium casei LMG S-19264T (=DSM 44701T), isolated from a smear-ripened cheese.</title>
        <authorList>
            <consortium name="US DOE Joint Genome Institute (JGI-PGF)"/>
            <person name="Walter F."/>
            <person name="Albersmeier A."/>
            <person name="Kalinowski J."/>
            <person name="Ruckert C."/>
        </authorList>
    </citation>
    <scope>NUCLEOTIDE SEQUENCE</scope>
    <source>
        <strain evidence="1">CGMCC 4.3508</strain>
    </source>
</reference>